<name>A0A0F9Q5X3_9ZZZZ</name>
<evidence type="ECO:0000313" key="1">
    <source>
        <dbReference type="EMBL" id="KKN39380.1"/>
    </source>
</evidence>
<evidence type="ECO:0008006" key="2">
    <source>
        <dbReference type="Google" id="ProtNLM"/>
    </source>
</evidence>
<dbReference type="EMBL" id="LAZR01001768">
    <property type="protein sequence ID" value="KKN39380.1"/>
    <property type="molecule type" value="Genomic_DNA"/>
</dbReference>
<reference evidence="1" key="1">
    <citation type="journal article" date="2015" name="Nature">
        <title>Complex archaea that bridge the gap between prokaryotes and eukaryotes.</title>
        <authorList>
            <person name="Spang A."/>
            <person name="Saw J.H."/>
            <person name="Jorgensen S.L."/>
            <person name="Zaremba-Niedzwiedzka K."/>
            <person name="Martijn J."/>
            <person name="Lind A.E."/>
            <person name="van Eijk R."/>
            <person name="Schleper C."/>
            <person name="Guy L."/>
            <person name="Ettema T.J."/>
        </authorList>
    </citation>
    <scope>NUCLEOTIDE SEQUENCE</scope>
</reference>
<proteinExistence type="predicted"/>
<dbReference type="AlphaFoldDB" id="A0A0F9Q5X3"/>
<protein>
    <recommendedName>
        <fullName evidence="2">ASCH domain-containing protein</fullName>
    </recommendedName>
</protein>
<gene>
    <name evidence="1" type="ORF">LCGC14_0744140</name>
</gene>
<accession>A0A0F9Q5X3</accession>
<comment type="caution">
    <text evidence="1">The sequence shown here is derived from an EMBL/GenBank/DDBJ whole genome shotgun (WGS) entry which is preliminary data.</text>
</comment>
<organism evidence="1">
    <name type="scientific">marine sediment metagenome</name>
    <dbReference type="NCBI Taxonomy" id="412755"/>
    <lineage>
        <taxon>unclassified sequences</taxon>
        <taxon>metagenomes</taxon>
        <taxon>ecological metagenomes</taxon>
    </lineage>
</organism>
<sequence>MEKMKSYGIVSFSGDTKAGPFYEQIHSGRKTLTLRKRRKDGRAHVKPGYSFPMYWMVRKKKEEKPIHYIGRAECVAYESVKIVDRWHDTEFAKSDGFEDLDEFRDNWFPGWREFRWLDEILEAYYSLKEQKVATLTIVNWGRRYGKNTIVAFLELEYMKIGWKHPLIDVGSKEKDAGVWRSERR</sequence>